<dbReference type="Proteomes" id="UP000018467">
    <property type="component" value="Unassembled WGS sequence"/>
</dbReference>
<reference evidence="2" key="3">
    <citation type="submission" date="2025-08" db="UniProtKB">
        <authorList>
            <consortium name="Ensembl"/>
        </authorList>
    </citation>
    <scope>IDENTIFICATION</scope>
</reference>
<dbReference type="eggNOG" id="KOG4291">
    <property type="taxonomic scope" value="Eukaryota"/>
</dbReference>
<dbReference type="Pfam" id="PF06119">
    <property type="entry name" value="NIDO"/>
    <property type="match status" value="1"/>
</dbReference>
<dbReference type="HOGENOM" id="CLU_019305_0_0_1"/>
<sequence>DGGSPAISLLQPFTFFGTTYDQVYVNNNGHLTFDQAWYSYSPYQFPANGGRDIIAPFWTDIDNRGNGVISYQQYSSGDVLTQATQDINQYFPQIHFSATWVFVATWDRVAYYSYSGTETSFQVVLISDGQLSFVLMNYGHIATTGRGIIKLLNFDSSYYFSIPGSFQYNYNNDFTYTSNVNVTGRWAFRVDHGSRTCQFNGNVTSSQRKQYLLLRIGISAIVTLLNVSHVTFSQATLYLREPVSGQIPHAGRDAPALAGVSSAAHSLAHTLKPAGLPPWRTPAKMFNAKPAPSLETLTTTPLTIRSSTFRGPAPMSCRRYTNIYFIGVEFVVGI</sequence>
<dbReference type="PANTHER" id="PTHR46160">
    <property type="entry name" value="ALPHA-TECTORIN-RELATED"/>
    <property type="match status" value="1"/>
</dbReference>
<feature type="domain" description="NIDO" evidence="1">
    <location>
        <begin position="56"/>
        <end position="193"/>
    </location>
</feature>
<dbReference type="PROSITE" id="PS51220">
    <property type="entry name" value="NIDO"/>
    <property type="match status" value="1"/>
</dbReference>
<dbReference type="Bgee" id="ENSAMXG00000007819">
    <property type="expression patterns" value="Expressed in pharyngeal gill and 2 other cell types or tissues"/>
</dbReference>
<dbReference type="InterPro" id="IPR052749">
    <property type="entry name" value="Alpha-tectorin"/>
</dbReference>
<dbReference type="AlphaFoldDB" id="W5KKC9"/>
<dbReference type="InParanoid" id="W5KKC9"/>
<dbReference type="GO" id="GO:0007160">
    <property type="term" value="P:cell-matrix adhesion"/>
    <property type="evidence" value="ECO:0007669"/>
    <property type="project" value="InterPro"/>
</dbReference>
<name>W5KKC9_ASTMX</name>
<reference evidence="2" key="4">
    <citation type="submission" date="2025-09" db="UniProtKB">
        <authorList>
            <consortium name="Ensembl"/>
        </authorList>
    </citation>
    <scope>IDENTIFICATION</scope>
</reference>
<dbReference type="SMART" id="SM00539">
    <property type="entry name" value="NIDO"/>
    <property type="match status" value="1"/>
</dbReference>
<evidence type="ECO:0000313" key="2">
    <source>
        <dbReference type="Ensembl" id="ENSAMXP00000008041.2"/>
    </source>
</evidence>
<evidence type="ECO:0000259" key="1">
    <source>
        <dbReference type="PROSITE" id="PS51220"/>
    </source>
</evidence>
<organism evidence="2 3">
    <name type="scientific">Astyanax mexicanus</name>
    <name type="common">Blind cave fish</name>
    <name type="synonym">Astyanax fasciatus mexicanus</name>
    <dbReference type="NCBI Taxonomy" id="7994"/>
    <lineage>
        <taxon>Eukaryota</taxon>
        <taxon>Metazoa</taxon>
        <taxon>Chordata</taxon>
        <taxon>Craniata</taxon>
        <taxon>Vertebrata</taxon>
        <taxon>Euteleostomi</taxon>
        <taxon>Actinopterygii</taxon>
        <taxon>Neopterygii</taxon>
        <taxon>Teleostei</taxon>
        <taxon>Ostariophysi</taxon>
        <taxon>Characiformes</taxon>
        <taxon>Characoidei</taxon>
        <taxon>Acestrorhamphidae</taxon>
        <taxon>Acestrorhamphinae</taxon>
        <taxon>Astyanax</taxon>
    </lineage>
</organism>
<protein>
    <recommendedName>
        <fullName evidence="1">NIDO domain-containing protein</fullName>
    </recommendedName>
</protein>
<evidence type="ECO:0000313" key="3">
    <source>
        <dbReference type="Proteomes" id="UP000018467"/>
    </source>
</evidence>
<reference evidence="3" key="1">
    <citation type="submission" date="2013-03" db="EMBL/GenBank/DDBJ databases">
        <authorList>
            <person name="Jeffery W."/>
            <person name="Warren W."/>
            <person name="Wilson R.K."/>
        </authorList>
    </citation>
    <scope>NUCLEOTIDE SEQUENCE</scope>
    <source>
        <strain evidence="3">female</strain>
    </source>
</reference>
<keyword evidence="3" id="KW-1185">Reference proteome</keyword>
<dbReference type="InterPro" id="IPR003886">
    <property type="entry name" value="NIDO_dom"/>
</dbReference>
<dbReference type="GeneTree" id="ENSGT00940000164679"/>
<dbReference type="PANTHER" id="PTHR46160:SF9">
    <property type="entry name" value="PROTEIN PRY2-RELATED"/>
    <property type="match status" value="1"/>
</dbReference>
<dbReference type="STRING" id="7994.ENSAMXP00000008041"/>
<proteinExistence type="predicted"/>
<reference evidence="3" key="2">
    <citation type="journal article" date="2014" name="Nat. Commun.">
        <title>The cavefish genome reveals candidate genes for eye loss.</title>
        <authorList>
            <person name="McGaugh S.E."/>
            <person name="Gross J.B."/>
            <person name="Aken B."/>
            <person name="Blin M."/>
            <person name="Borowsky R."/>
            <person name="Chalopin D."/>
            <person name="Hinaux H."/>
            <person name="Jeffery W.R."/>
            <person name="Keene A."/>
            <person name="Ma L."/>
            <person name="Minx P."/>
            <person name="Murphy D."/>
            <person name="O'Quin K.E."/>
            <person name="Retaux S."/>
            <person name="Rohner N."/>
            <person name="Searle S.M."/>
            <person name="Stahl B.A."/>
            <person name="Tabin C."/>
            <person name="Volff J.N."/>
            <person name="Yoshizawa M."/>
            <person name="Warren W.C."/>
        </authorList>
    </citation>
    <scope>NUCLEOTIDE SEQUENCE [LARGE SCALE GENOMIC DNA]</scope>
    <source>
        <strain evidence="3">female</strain>
    </source>
</reference>
<accession>W5KKC9</accession>
<dbReference type="Ensembl" id="ENSAMXT00000008041.2">
    <property type="protein sequence ID" value="ENSAMXP00000008041.2"/>
    <property type="gene ID" value="ENSAMXG00000007819.2"/>
</dbReference>